<evidence type="ECO:0000313" key="1">
    <source>
        <dbReference type="EMBL" id="MFD1951350.1"/>
    </source>
</evidence>
<proteinExistence type="predicted"/>
<gene>
    <name evidence="1" type="ORF">ACFSGX_11305</name>
</gene>
<sequence>MFFTNISCSEAFPVARIKSVALCKDYNGKDRHDRHLVTLDDGTREVINEATLDAIQNPIIGTLQALPGYDVVSAYQAGEAVELSFNPVVGWAVRADGETRPLTARGINDGMHRTVPVRHPDGYIWDEGGERGYDTVASYQTSWAEEEVIRRERRALALASVGKGA</sequence>
<organism evidence="1 2">
    <name type="scientific">Sphingomonas arantia</name>
    <dbReference type="NCBI Taxonomy" id="1460676"/>
    <lineage>
        <taxon>Bacteria</taxon>
        <taxon>Pseudomonadati</taxon>
        <taxon>Pseudomonadota</taxon>
        <taxon>Alphaproteobacteria</taxon>
        <taxon>Sphingomonadales</taxon>
        <taxon>Sphingomonadaceae</taxon>
        <taxon>Sphingomonas</taxon>
    </lineage>
</organism>
<accession>A0ABW4TXA7</accession>
<comment type="caution">
    <text evidence="1">The sequence shown here is derived from an EMBL/GenBank/DDBJ whole genome shotgun (WGS) entry which is preliminary data.</text>
</comment>
<keyword evidence="2" id="KW-1185">Reference proteome</keyword>
<dbReference type="EMBL" id="JBHUGS010000002">
    <property type="protein sequence ID" value="MFD1951350.1"/>
    <property type="molecule type" value="Genomic_DNA"/>
</dbReference>
<protein>
    <submittedName>
        <fullName evidence="1">Uncharacterized protein</fullName>
    </submittedName>
</protein>
<name>A0ABW4TXA7_9SPHN</name>
<dbReference type="RefSeq" id="WP_380929934.1">
    <property type="nucleotide sequence ID" value="NZ_JBHUGS010000002.1"/>
</dbReference>
<evidence type="ECO:0000313" key="2">
    <source>
        <dbReference type="Proteomes" id="UP001597400"/>
    </source>
</evidence>
<reference evidence="2" key="1">
    <citation type="journal article" date="2019" name="Int. J. Syst. Evol. Microbiol.">
        <title>The Global Catalogue of Microorganisms (GCM) 10K type strain sequencing project: providing services to taxonomists for standard genome sequencing and annotation.</title>
        <authorList>
            <consortium name="The Broad Institute Genomics Platform"/>
            <consortium name="The Broad Institute Genome Sequencing Center for Infectious Disease"/>
            <person name="Wu L."/>
            <person name="Ma J."/>
        </authorList>
    </citation>
    <scope>NUCLEOTIDE SEQUENCE [LARGE SCALE GENOMIC DNA]</scope>
    <source>
        <strain evidence="2">CGMCC 1.12702</strain>
    </source>
</reference>
<dbReference type="Proteomes" id="UP001597400">
    <property type="component" value="Unassembled WGS sequence"/>
</dbReference>